<feature type="transmembrane region" description="Helical" evidence="1">
    <location>
        <begin position="6"/>
        <end position="26"/>
    </location>
</feature>
<reference evidence="2" key="2">
    <citation type="submission" date="2013-05" db="EMBL/GenBank/DDBJ databases">
        <authorList>
            <person name="Carter J.-M."/>
            <person name="Baker S.C."/>
            <person name="Pink R."/>
            <person name="Carter D.R.F."/>
            <person name="Collins A."/>
            <person name="Tomlin J."/>
            <person name="Gibbs M."/>
            <person name="Breuker C.J."/>
        </authorList>
    </citation>
    <scope>NUCLEOTIDE SEQUENCE</scope>
    <source>
        <tissue evidence="2">Ovary</tissue>
    </source>
</reference>
<evidence type="ECO:0000313" key="2">
    <source>
        <dbReference type="EMBL" id="JAA86881.1"/>
    </source>
</evidence>
<sequence length="84" mass="10414">MFSMYPLYACSYVCFYACVVLNIQYFKALRDFSITRYSFFKCLFKMQFKSIRLLRLQTFYRYIFFVELDESTNRVELKLMYISF</sequence>
<protein>
    <submittedName>
        <fullName evidence="2">Uncharacterized protein</fullName>
    </submittedName>
</protein>
<dbReference type="AlphaFoldDB" id="S4P597"/>
<evidence type="ECO:0000256" key="1">
    <source>
        <dbReference type="SAM" id="Phobius"/>
    </source>
</evidence>
<proteinExistence type="predicted"/>
<keyword evidence="1" id="KW-0812">Transmembrane</keyword>
<name>S4P597_9NEOP</name>
<keyword evidence="1" id="KW-0472">Membrane</keyword>
<organism evidence="2">
    <name type="scientific">Pararge aegeria</name>
    <name type="common">speckled wood butterfly</name>
    <dbReference type="NCBI Taxonomy" id="116150"/>
    <lineage>
        <taxon>Eukaryota</taxon>
        <taxon>Metazoa</taxon>
        <taxon>Ecdysozoa</taxon>
        <taxon>Arthropoda</taxon>
        <taxon>Hexapoda</taxon>
        <taxon>Insecta</taxon>
        <taxon>Pterygota</taxon>
        <taxon>Neoptera</taxon>
        <taxon>Endopterygota</taxon>
        <taxon>Lepidoptera</taxon>
        <taxon>Glossata</taxon>
        <taxon>Ditrysia</taxon>
        <taxon>Papilionoidea</taxon>
        <taxon>Nymphalidae</taxon>
        <taxon>Satyrinae</taxon>
        <taxon>Satyrini</taxon>
        <taxon>Parargina</taxon>
        <taxon>Pararge</taxon>
    </lineage>
</organism>
<keyword evidence="1" id="KW-1133">Transmembrane helix</keyword>
<reference evidence="2" key="1">
    <citation type="journal article" date="2013" name="BMC Genomics">
        <title>Unscrambling butterfly oogenesis.</title>
        <authorList>
            <person name="Carter J.M."/>
            <person name="Baker S.C."/>
            <person name="Pink R."/>
            <person name="Carter D.R."/>
            <person name="Collins A."/>
            <person name="Tomlin J."/>
            <person name="Gibbs M."/>
            <person name="Breuker C.J."/>
        </authorList>
    </citation>
    <scope>NUCLEOTIDE SEQUENCE</scope>
    <source>
        <tissue evidence="2">Ovary</tissue>
    </source>
</reference>
<dbReference type="EMBL" id="GAIX01005679">
    <property type="protein sequence ID" value="JAA86881.1"/>
    <property type="molecule type" value="Transcribed_RNA"/>
</dbReference>
<accession>S4P597</accession>